<dbReference type="Pfam" id="PF13513">
    <property type="entry name" value="HEAT_EZ"/>
    <property type="match status" value="1"/>
</dbReference>
<dbReference type="STRING" id="106004.A0A1Y2FEM1"/>
<evidence type="ECO:0000256" key="4">
    <source>
        <dbReference type="ARBA" id="ARBA00022490"/>
    </source>
</evidence>
<feature type="domain" description="IPO4/5-like TPR repeats" evidence="8">
    <location>
        <begin position="115"/>
        <end position="269"/>
    </location>
</feature>
<evidence type="ECO:0000256" key="3">
    <source>
        <dbReference type="ARBA" id="ARBA00022448"/>
    </source>
</evidence>
<dbReference type="InterPro" id="IPR011989">
    <property type="entry name" value="ARM-like"/>
</dbReference>
<dbReference type="InterPro" id="IPR041653">
    <property type="entry name" value="Importin_rep_4"/>
</dbReference>
<dbReference type="Pfam" id="PF18808">
    <property type="entry name" value="Importin_rep_4"/>
    <property type="match status" value="1"/>
</dbReference>
<evidence type="ECO:0000256" key="2">
    <source>
        <dbReference type="ARBA" id="ARBA00004496"/>
    </source>
</evidence>
<dbReference type="Proteomes" id="UP000193467">
    <property type="component" value="Unassembled WGS sequence"/>
</dbReference>
<dbReference type="GO" id="GO:0005634">
    <property type="term" value="C:nucleus"/>
    <property type="evidence" value="ECO:0007669"/>
    <property type="project" value="UniProtKB-SubCell"/>
</dbReference>
<name>A0A1Y2FEM1_9BASI</name>
<dbReference type="InterPro" id="IPR040122">
    <property type="entry name" value="Importin_beta"/>
</dbReference>
<dbReference type="Gene3D" id="1.25.10.10">
    <property type="entry name" value="Leucine-rich Repeat Variant"/>
    <property type="match status" value="1"/>
</dbReference>
<dbReference type="GO" id="GO:0005737">
    <property type="term" value="C:cytoplasm"/>
    <property type="evidence" value="ECO:0007669"/>
    <property type="project" value="UniProtKB-SubCell"/>
</dbReference>
<keyword evidence="7" id="KW-0539">Nucleus</keyword>
<dbReference type="AlphaFoldDB" id="A0A1Y2FEM1"/>
<gene>
    <name evidence="9" type="ORF">BCR35DRAFT_303750</name>
</gene>
<keyword evidence="4" id="KW-0963">Cytoplasm</keyword>
<keyword evidence="6" id="KW-0653">Protein transport</keyword>
<protein>
    <submittedName>
        <fullName evidence="9">Armadillo-type protein</fullName>
    </submittedName>
</protein>
<evidence type="ECO:0000256" key="7">
    <source>
        <dbReference type="ARBA" id="ARBA00023242"/>
    </source>
</evidence>
<keyword evidence="10" id="KW-1185">Reference proteome</keyword>
<dbReference type="InterPro" id="IPR057672">
    <property type="entry name" value="TPR_IPO4/5"/>
</dbReference>
<evidence type="ECO:0000256" key="5">
    <source>
        <dbReference type="ARBA" id="ARBA00022737"/>
    </source>
</evidence>
<dbReference type="PANTHER" id="PTHR10527">
    <property type="entry name" value="IMPORTIN BETA"/>
    <property type="match status" value="1"/>
</dbReference>
<dbReference type="Pfam" id="PF25780">
    <property type="entry name" value="TPR_IPO5"/>
    <property type="match status" value="1"/>
</dbReference>
<evidence type="ECO:0000256" key="1">
    <source>
        <dbReference type="ARBA" id="ARBA00004123"/>
    </source>
</evidence>
<dbReference type="FunCoup" id="A0A1Y2FEM1">
    <property type="interactions" value="562"/>
</dbReference>
<dbReference type="GO" id="GO:0006606">
    <property type="term" value="P:protein import into nucleus"/>
    <property type="evidence" value="ECO:0007669"/>
    <property type="project" value="InterPro"/>
</dbReference>
<evidence type="ECO:0000313" key="10">
    <source>
        <dbReference type="Proteomes" id="UP000193467"/>
    </source>
</evidence>
<comment type="caution">
    <text evidence="9">The sequence shown here is derived from an EMBL/GenBank/DDBJ whole genome shotgun (WGS) entry which is preliminary data.</text>
</comment>
<proteinExistence type="predicted"/>
<dbReference type="InParanoid" id="A0A1Y2FEM1"/>
<dbReference type="InterPro" id="IPR016024">
    <property type="entry name" value="ARM-type_fold"/>
</dbReference>
<comment type="subcellular location">
    <subcellularLocation>
        <location evidence="2">Cytoplasm</location>
    </subcellularLocation>
    <subcellularLocation>
        <location evidence="1">Nucleus</location>
    </subcellularLocation>
</comment>
<evidence type="ECO:0000313" key="9">
    <source>
        <dbReference type="EMBL" id="ORY82352.1"/>
    </source>
</evidence>
<keyword evidence="5" id="KW-0677">Repeat</keyword>
<accession>A0A1Y2FEM1</accession>
<dbReference type="OrthoDB" id="543373at2759"/>
<dbReference type="EMBL" id="MCGR01000021">
    <property type="protein sequence ID" value="ORY82352.1"/>
    <property type="molecule type" value="Genomic_DNA"/>
</dbReference>
<keyword evidence="3" id="KW-0813">Transport</keyword>
<dbReference type="SUPFAM" id="SSF48371">
    <property type="entry name" value="ARM repeat"/>
    <property type="match status" value="1"/>
</dbReference>
<organism evidence="9 10">
    <name type="scientific">Leucosporidium creatinivorum</name>
    <dbReference type="NCBI Taxonomy" id="106004"/>
    <lineage>
        <taxon>Eukaryota</taxon>
        <taxon>Fungi</taxon>
        <taxon>Dikarya</taxon>
        <taxon>Basidiomycota</taxon>
        <taxon>Pucciniomycotina</taxon>
        <taxon>Microbotryomycetes</taxon>
        <taxon>Leucosporidiales</taxon>
        <taxon>Leucosporidium</taxon>
    </lineage>
</organism>
<evidence type="ECO:0000256" key="6">
    <source>
        <dbReference type="ARBA" id="ARBA00022927"/>
    </source>
</evidence>
<evidence type="ECO:0000259" key="8">
    <source>
        <dbReference type="Pfam" id="PF25780"/>
    </source>
</evidence>
<reference evidence="9 10" key="1">
    <citation type="submission" date="2016-07" db="EMBL/GenBank/DDBJ databases">
        <title>Pervasive Adenine N6-methylation of Active Genes in Fungi.</title>
        <authorList>
            <consortium name="DOE Joint Genome Institute"/>
            <person name="Mondo S.J."/>
            <person name="Dannebaum R.O."/>
            <person name="Kuo R.C."/>
            <person name="Labutti K."/>
            <person name="Haridas S."/>
            <person name="Kuo A."/>
            <person name="Salamov A."/>
            <person name="Ahrendt S.R."/>
            <person name="Lipzen A."/>
            <person name="Sullivan W."/>
            <person name="Andreopoulos W.B."/>
            <person name="Clum A."/>
            <person name="Lindquist E."/>
            <person name="Daum C."/>
            <person name="Ramamoorthy G.K."/>
            <person name="Gryganskyi A."/>
            <person name="Culley D."/>
            <person name="Magnuson J.K."/>
            <person name="James T.Y."/>
            <person name="O'Malley M.A."/>
            <person name="Stajich J.E."/>
            <person name="Spatafora J.W."/>
            <person name="Visel A."/>
            <person name="Grigoriev I.V."/>
        </authorList>
    </citation>
    <scope>NUCLEOTIDE SEQUENCE [LARGE SCALE GENOMIC DNA]</scope>
    <source>
        <strain evidence="9 10">62-1032</strain>
    </source>
</reference>
<sequence length="1088" mass="117830">MSDFLTQLSSTLSSLASAGPERPAAEAHLNELIATQPGLTLLSLIQLGSSSSDEAQRVFSFVLFRRMAFRPLEQDVTELYKKEVWDVLAETERGAVQQALLTCLEGAERRKEHERGVICDAVAEVERAGVSRQTRWPALATTLSSLFSSPSLALREACFRIYTECISLLEAEPAASAVEGLSAGLRDESPGVRLAALAAAAALLKNAEPKELDQYAGLVAPMLNILPPLVEQHAESRLTTALLALIDLASTPKIPSRVFKPHLPAILSFTLSILTPSPVRGSTTFSETAMDETVRTPAIEFLLSIAETAPAMTKSYPEFVQKFVPALMQVMVEVEEDSDWLSAEVIQDDEDEGMAVVAESSLDRLARAMGKEVFPPFLEALAPLYQSSTWQHRHAALSAIAAVGEGCADSIVDQLHYFVNLATQAVKDSNPRVRYAAVFALGQLCTDLDGAVQADFGVDVLRALVTVARDRESRLQAFAAAGMVNFFQTAEIDESLEAVMPDVFGQLLSLLERGTNFVKGNALEAMTLLARALEEDFEPFYPAIFPQLLNLLETGIDPSLEELRAKALDCASHIGAAVDSSLFAPDAPRLLTIMHQIHVTIREDDEIIRPYLLTAFSLLAVTVGPEAFAPYVEDVFPKLLETAAKKTDAMVGSEDDEEEEGWETVEVAGQTMAIRTAGLEEKHDAVCNLILLTQAIGSSLPLEALQKILEVAHPLLKFYFHMGVRESAAALIAVSVHSLSQKNLSVEERESVLNTVSDAYAQHIATDTDAEMLGTLVESWTACCRSLPGLLSEHSRTLIIKGLEHQLISLRQRELERAQEGAEGGDEDDLLELNELAETEATLYFAINTAVKQMLKEQGPAMPVQPFLPFLQLVGAPSTVAKEFALRLLSDIIEGLGEESFGYVGQYLDQVLHALSDEEPTTRRIAAYAIGVAVEKAPQSYADVAARAVEPLFASIGEVDTSDNDLLLARDNSVSALSKIIRHSSKVNADALLPRWIGALPVFVDAEEMTPTNTLLLELMARNHPSIAPTSPVAPHIVKSLVSTLQSEVLPAGLETPLAQALKAYLGTVPGGLQQIPEDVQAKLSNLA</sequence>